<dbReference type="InterPro" id="IPR016193">
    <property type="entry name" value="Cytidine_deaminase-like"/>
</dbReference>
<evidence type="ECO:0000256" key="12">
    <source>
        <dbReference type="ARBA" id="ARBA00049861"/>
    </source>
</evidence>
<evidence type="ECO:0000256" key="14">
    <source>
        <dbReference type="PIRNR" id="PIRNR006769"/>
    </source>
</evidence>
<dbReference type="InterPro" id="IPR002125">
    <property type="entry name" value="CMP_dCMP_dom"/>
</dbReference>
<comment type="cofactor">
    <cofactor evidence="14">
        <name>Zn(2+)</name>
        <dbReference type="ChEBI" id="CHEBI:29105"/>
    </cofactor>
    <text evidence="14">Binds 1 zinc ion.</text>
</comment>
<evidence type="ECO:0000256" key="9">
    <source>
        <dbReference type="ARBA" id="ARBA00022857"/>
    </source>
</evidence>
<dbReference type="PANTHER" id="PTHR38011:SF7">
    <property type="entry name" value="2,5-DIAMINO-6-RIBOSYLAMINO-4(3H)-PYRIMIDINONE 5'-PHOSPHATE REDUCTASE"/>
    <property type="match status" value="1"/>
</dbReference>
<evidence type="ECO:0000256" key="8">
    <source>
        <dbReference type="ARBA" id="ARBA00022833"/>
    </source>
</evidence>
<dbReference type="InterPro" id="IPR002734">
    <property type="entry name" value="RibDG_C"/>
</dbReference>
<dbReference type="PANTHER" id="PTHR38011">
    <property type="entry name" value="DIHYDROFOLATE REDUCTASE FAMILY PROTEIN (AFU_ORTHOLOGUE AFUA_8G06820)"/>
    <property type="match status" value="1"/>
</dbReference>
<dbReference type="PROSITE" id="PS51747">
    <property type="entry name" value="CYT_DCMP_DEAMINASES_2"/>
    <property type="match status" value="1"/>
</dbReference>
<gene>
    <name evidence="16" type="primary">ribD</name>
    <name evidence="16" type="ORF">GCM10023352_11930</name>
</gene>
<keyword evidence="10 14" id="KW-0560">Oxidoreductase</keyword>
<evidence type="ECO:0000256" key="4">
    <source>
        <dbReference type="ARBA" id="ARBA00005259"/>
    </source>
</evidence>
<dbReference type="EC" id="1.1.1.193" evidence="14"/>
<dbReference type="Gene3D" id="3.40.140.10">
    <property type="entry name" value="Cytidine Deaminase, domain 2"/>
    <property type="match status" value="1"/>
</dbReference>
<evidence type="ECO:0000259" key="15">
    <source>
        <dbReference type="PROSITE" id="PS51747"/>
    </source>
</evidence>
<keyword evidence="7 14" id="KW-0479">Metal-binding</keyword>
<dbReference type="NCBIfam" id="TIGR00326">
    <property type="entry name" value="eubact_ribD"/>
    <property type="match status" value="1"/>
</dbReference>
<name>A0ABP9BIU8_9MICC</name>
<comment type="similarity">
    <text evidence="4 14">In the N-terminal section; belongs to the cytidine and deoxycytidylate deaminase family.</text>
</comment>
<dbReference type="RefSeq" id="WP_345445568.1">
    <property type="nucleotide sequence ID" value="NZ_BAABKP010000001.1"/>
</dbReference>
<evidence type="ECO:0000256" key="11">
    <source>
        <dbReference type="ARBA" id="ARBA00023268"/>
    </source>
</evidence>
<comment type="similarity">
    <text evidence="5 14">In the C-terminal section; belongs to the HTP reductase family.</text>
</comment>
<evidence type="ECO:0000256" key="3">
    <source>
        <dbReference type="ARBA" id="ARBA00004910"/>
    </source>
</evidence>
<evidence type="ECO:0000256" key="6">
    <source>
        <dbReference type="ARBA" id="ARBA00022619"/>
    </source>
</evidence>
<dbReference type="PIRSF" id="PIRSF006769">
    <property type="entry name" value="RibD"/>
    <property type="match status" value="1"/>
</dbReference>
<dbReference type="Pfam" id="PF01872">
    <property type="entry name" value="RibD_C"/>
    <property type="match status" value="1"/>
</dbReference>
<proteinExistence type="inferred from homology"/>
<comment type="pathway">
    <text evidence="2 14">Cofactor biosynthesis; riboflavin biosynthesis; 5-amino-6-(D-ribitylamino)uracil from GTP: step 2/4.</text>
</comment>
<reference evidence="17" key="1">
    <citation type="journal article" date="2019" name="Int. J. Syst. Evol. Microbiol.">
        <title>The Global Catalogue of Microorganisms (GCM) 10K type strain sequencing project: providing services to taxonomists for standard genome sequencing and annotation.</title>
        <authorList>
            <consortium name="The Broad Institute Genomics Platform"/>
            <consortium name="The Broad Institute Genome Sequencing Center for Infectious Disease"/>
            <person name="Wu L."/>
            <person name="Ma J."/>
        </authorList>
    </citation>
    <scope>NUCLEOTIDE SEQUENCE [LARGE SCALE GENOMIC DNA]</scope>
    <source>
        <strain evidence="17">JCM 18541</strain>
    </source>
</reference>
<dbReference type="InterPro" id="IPR024072">
    <property type="entry name" value="DHFR-like_dom_sf"/>
</dbReference>
<dbReference type="SUPFAM" id="SSF53927">
    <property type="entry name" value="Cytidine deaminase-like"/>
    <property type="match status" value="1"/>
</dbReference>
<evidence type="ECO:0000256" key="5">
    <source>
        <dbReference type="ARBA" id="ARBA00007417"/>
    </source>
</evidence>
<organism evidence="16 17">
    <name type="scientific">Rothia endophytica</name>
    <dbReference type="NCBI Taxonomy" id="1324766"/>
    <lineage>
        <taxon>Bacteria</taxon>
        <taxon>Bacillati</taxon>
        <taxon>Actinomycetota</taxon>
        <taxon>Actinomycetes</taxon>
        <taxon>Micrococcales</taxon>
        <taxon>Micrococcaceae</taxon>
        <taxon>Rothia</taxon>
    </lineage>
</organism>
<accession>A0ABP9BIU8</accession>
<comment type="caution">
    <text evidence="16">The sequence shown here is derived from an EMBL/GenBank/DDBJ whole genome shotgun (WGS) entry which is preliminary data.</text>
</comment>
<dbReference type="Pfam" id="PF00383">
    <property type="entry name" value="dCMP_cyt_deam_1"/>
    <property type="match status" value="1"/>
</dbReference>
<evidence type="ECO:0000313" key="16">
    <source>
        <dbReference type="EMBL" id="GAA4794602.1"/>
    </source>
</evidence>
<keyword evidence="17" id="KW-1185">Reference proteome</keyword>
<evidence type="ECO:0000256" key="1">
    <source>
        <dbReference type="ARBA" id="ARBA00002151"/>
    </source>
</evidence>
<keyword evidence="11" id="KW-0511">Multifunctional enzyme</keyword>
<dbReference type="EMBL" id="BAABKP010000001">
    <property type="protein sequence ID" value="GAA4794602.1"/>
    <property type="molecule type" value="Genomic_DNA"/>
</dbReference>
<dbReference type="InterPro" id="IPR016192">
    <property type="entry name" value="APOBEC/CMP_deaminase_Zn-bd"/>
</dbReference>
<comment type="catalytic activity">
    <reaction evidence="13 14">
        <text>2,5-diamino-6-hydroxy-4-(5-phosphoribosylamino)-pyrimidine + H2O + H(+) = 5-amino-6-(5-phospho-D-ribosylamino)uracil + NH4(+)</text>
        <dbReference type="Rhea" id="RHEA:21868"/>
        <dbReference type="ChEBI" id="CHEBI:15377"/>
        <dbReference type="ChEBI" id="CHEBI:15378"/>
        <dbReference type="ChEBI" id="CHEBI:28938"/>
        <dbReference type="ChEBI" id="CHEBI:58453"/>
        <dbReference type="ChEBI" id="CHEBI:58614"/>
        <dbReference type="EC" id="3.5.4.26"/>
    </reaction>
</comment>
<dbReference type="EC" id="3.5.4.26" evidence="14"/>
<evidence type="ECO:0000256" key="7">
    <source>
        <dbReference type="ARBA" id="ARBA00022723"/>
    </source>
</evidence>
<keyword evidence="8 14" id="KW-0862">Zinc</keyword>
<protein>
    <recommendedName>
        <fullName evidence="14">Riboflavin biosynthesis protein RibD</fullName>
    </recommendedName>
    <domain>
        <recommendedName>
            <fullName evidence="14">Diaminohydroxyphosphoribosylaminopyrimidine deaminase</fullName>
            <shortName evidence="14">DRAP deaminase</shortName>
            <ecNumber evidence="14">3.5.4.26</ecNumber>
        </recommendedName>
        <alternativeName>
            <fullName evidence="14">Riboflavin-specific deaminase</fullName>
        </alternativeName>
    </domain>
    <domain>
        <recommendedName>
            <fullName evidence="14">5-amino-6-(5-phosphoribosylamino)uracil reductase</fullName>
            <ecNumber evidence="14">1.1.1.193</ecNumber>
        </recommendedName>
        <alternativeName>
            <fullName evidence="14">HTP reductase</fullName>
        </alternativeName>
    </domain>
</protein>
<dbReference type="Proteomes" id="UP001500187">
    <property type="component" value="Unassembled WGS sequence"/>
</dbReference>
<comment type="function">
    <text evidence="1 14">Converts 2,5-diamino-6-(ribosylamino)-4(3h)-pyrimidinone 5'-phosphate into 5-amino-6-(ribosylamino)-2,4(1h,3h)-pyrimidinedione 5'-phosphate.</text>
</comment>
<dbReference type="InterPro" id="IPR004794">
    <property type="entry name" value="Eubact_RibD"/>
</dbReference>
<evidence type="ECO:0000256" key="13">
    <source>
        <dbReference type="ARBA" id="ARBA00049886"/>
    </source>
</evidence>
<evidence type="ECO:0000256" key="10">
    <source>
        <dbReference type="ARBA" id="ARBA00023002"/>
    </source>
</evidence>
<keyword evidence="6 14" id="KW-0686">Riboflavin biosynthesis</keyword>
<keyword evidence="14" id="KW-0378">Hydrolase</keyword>
<dbReference type="Gene3D" id="3.40.430.10">
    <property type="entry name" value="Dihydrofolate Reductase, subunit A"/>
    <property type="match status" value="1"/>
</dbReference>
<comment type="catalytic activity">
    <reaction evidence="12 14">
        <text>5-amino-6-(5-phospho-D-ribitylamino)uracil + NADP(+) = 5-amino-6-(5-phospho-D-ribosylamino)uracil + NADPH + H(+)</text>
        <dbReference type="Rhea" id="RHEA:17845"/>
        <dbReference type="ChEBI" id="CHEBI:15378"/>
        <dbReference type="ChEBI" id="CHEBI:57783"/>
        <dbReference type="ChEBI" id="CHEBI:58349"/>
        <dbReference type="ChEBI" id="CHEBI:58421"/>
        <dbReference type="ChEBI" id="CHEBI:58453"/>
        <dbReference type="EC" id="1.1.1.193"/>
    </reaction>
</comment>
<feature type="domain" description="CMP/dCMP-type deaminase" evidence="15">
    <location>
        <begin position="9"/>
        <end position="131"/>
    </location>
</feature>
<evidence type="ECO:0000256" key="2">
    <source>
        <dbReference type="ARBA" id="ARBA00004882"/>
    </source>
</evidence>
<sequence>MLGNIGQELTDSQAMALALHAARCGQRGANPLVGAVVLSPENRVLSVGWHRGAGTPHAEADALARAHQAGTDLRGARMLVTLEPCNHTGRTGPCSHAVAEAGIRELIYAYADTTAEASGGADYLRSRGVQVSHGLLEQEAYELNARWFAAAGRRPFITAKIASSLDGFIAAADGSSKWITGPEARADGHTLRARADAILVGTGTVKADNPQLTARIDGQLAPRQPLRAVMGHTLPPHSHLAAETLAGKALHLATRDPRIAAAELYSRGVRHLMIEGGPTVLSAFLAANLVDELNWYRAPLLLGAGRAAVTDLGVDTLSQAHHWQLDDLGLQPALRQLGADTATHLLLTDQQGTPAPSER</sequence>
<dbReference type="SUPFAM" id="SSF53597">
    <property type="entry name" value="Dihydrofolate reductase-like"/>
    <property type="match status" value="1"/>
</dbReference>
<comment type="pathway">
    <text evidence="3 14">Cofactor biosynthesis; riboflavin biosynthesis; 5-amino-6-(D-ribitylamino)uracil from GTP: step 3/4.</text>
</comment>
<keyword evidence="9 14" id="KW-0521">NADP</keyword>
<dbReference type="InterPro" id="IPR050765">
    <property type="entry name" value="Riboflavin_Biosynth_HTPR"/>
</dbReference>
<dbReference type="PROSITE" id="PS00903">
    <property type="entry name" value="CYT_DCMP_DEAMINASES_1"/>
    <property type="match status" value="1"/>
</dbReference>
<evidence type="ECO:0000313" key="17">
    <source>
        <dbReference type="Proteomes" id="UP001500187"/>
    </source>
</evidence>